<reference evidence="3" key="1">
    <citation type="submission" date="2020-09" db="EMBL/GenBank/DDBJ databases">
        <authorList>
            <person name="Kikuchi T."/>
        </authorList>
    </citation>
    <scope>NUCLEOTIDE SEQUENCE</scope>
    <source>
        <strain evidence="3">SH1</strain>
    </source>
</reference>
<dbReference type="AlphaFoldDB" id="A0A811L9U9"/>
<name>A0A811L9U9_9BILA</name>
<dbReference type="EMBL" id="CAJFDH010000005">
    <property type="protein sequence ID" value="CAD5223894.1"/>
    <property type="molecule type" value="Genomic_DNA"/>
</dbReference>
<feature type="domain" description="C2H2-type" evidence="2">
    <location>
        <begin position="147"/>
        <end position="175"/>
    </location>
</feature>
<protein>
    <recommendedName>
        <fullName evidence="2">C2H2-type domain-containing protein</fullName>
    </recommendedName>
</protein>
<proteinExistence type="predicted"/>
<comment type="caution">
    <text evidence="3">The sequence shown here is derived from an EMBL/GenBank/DDBJ whole genome shotgun (WGS) entry which is preliminary data.</text>
</comment>
<keyword evidence="1" id="KW-0479">Metal-binding</keyword>
<dbReference type="OrthoDB" id="10004641at2759"/>
<dbReference type="InterPro" id="IPR036236">
    <property type="entry name" value="Znf_C2H2_sf"/>
</dbReference>
<keyword evidence="4" id="KW-1185">Reference proteome</keyword>
<evidence type="ECO:0000313" key="3">
    <source>
        <dbReference type="EMBL" id="CAD5223894.1"/>
    </source>
</evidence>
<evidence type="ECO:0000313" key="4">
    <source>
        <dbReference type="Proteomes" id="UP000614601"/>
    </source>
</evidence>
<dbReference type="EMBL" id="CAJFCW020000005">
    <property type="protein sequence ID" value="CAG9119083.1"/>
    <property type="molecule type" value="Genomic_DNA"/>
</dbReference>
<gene>
    <name evidence="3" type="ORF">BOKJ2_LOCUS10664</name>
</gene>
<dbReference type="InterPro" id="IPR013087">
    <property type="entry name" value="Znf_C2H2_type"/>
</dbReference>
<keyword evidence="1" id="KW-0863">Zinc-finger</keyword>
<dbReference type="PROSITE" id="PS50157">
    <property type="entry name" value="ZINC_FINGER_C2H2_2"/>
    <property type="match status" value="1"/>
</dbReference>
<dbReference type="Proteomes" id="UP000783686">
    <property type="component" value="Unassembled WGS sequence"/>
</dbReference>
<dbReference type="Proteomes" id="UP000614601">
    <property type="component" value="Unassembled WGS sequence"/>
</dbReference>
<dbReference type="PROSITE" id="PS00028">
    <property type="entry name" value="ZINC_FINGER_C2H2_1"/>
    <property type="match status" value="1"/>
</dbReference>
<dbReference type="GO" id="GO:0008270">
    <property type="term" value="F:zinc ion binding"/>
    <property type="evidence" value="ECO:0007669"/>
    <property type="project" value="UniProtKB-KW"/>
</dbReference>
<dbReference type="SUPFAM" id="SSF57667">
    <property type="entry name" value="beta-beta-alpha zinc fingers"/>
    <property type="match status" value="1"/>
</dbReference>
<organism evidence="3 4">
    <name type="scientific">Bursaphelenchus okinawaensis</name>
    <dbReference type="NCBI Taxonomy" id="465554"/>
    <lineage>
        <taxon>Eukaryota</taxon>
        <taxon>Metazoa</taxon>
        <taxon>Ecdysozoa</taxon>
        <taxon>Nematoda</taxon>
        <taxon>Chromadorea</taxon>
        <taxon>Rhabditida</taxon>
        <taxon>Tylenchina</taxon>
        <taxon>Tylenchomorpha</taxon>
        <taxon>Aphelenchoidea</taxon>
        <taxon>Aphelenchoididae</taxon>
        <taxon>Bursaphelenchus</taxon>
    </lineage>
</organism>
<evidence type="ECO:0000256" key="1">
    <source>
        <dbReference type="PROSITE-ProRule" id="PRU00042"/>
    </source>
</evidence>
<accession>A0A811L9U9</accession>
<dbReference type="Gene3D" id="3.30.160.60">
    <property type="entry name" value="Classic Zinc Finger"/>
    <property type="match status" value="1"/>
</dbReference>
<dbReference type="SMART" id="SM00355">
    <property type="entry name" value="ZnF_C2H2"/>
    <property type="match status" value="2"/>
</dbReference>
<evidence type="ECO:0000259" key="2">
    <source>
        <dbReference type="PROSITE" id="PS50157"/>
    </source>
</evidence>
<sequence length="220" mass="25065">MESEDLSEMADFLEQESGGVLSDVAHDLINECYGATWSPEASNDFVAESDDLHCDSPSTSQDYLSRLEGPVYYQLGTVNKSYNSTFFPIAATFGTQLDINNDSQCLYVQEDNQKAVEENSNNLHMLQFTNDTSSSAFSTLSVGRTRFQCPECESHFSRRNDMNRHLQQKHGNPKDVFFCPYCLTDFTRKQNCIRHYNRCTFVPKDVSVEKLREPLTEFPG</sequence>
<keyword evidence="1" id="KW-0862">Zinc</keyword>